<keyword evidence="2" id="KW-1185">Reference proteome</keyword>
<evidence type="ECO:0000313" key="2">
    <source>
        <dbReference type="Proteomes" id="UP000076925"/>
    </source>
</evidence>
<reference evidence="1 2" key="1">
    <citation type="journal article" date="2013" name="Genome Biol. Evol.">
        <title>Genomes of Stigonematalean cyanobacteria (subsection V) and the evolution of oxygenic photosynthesis from prokaryotes to plastids.</title>
        <authorList>
            <person name="Dagan T."/>
            <person name="Roettger M."/>
            <person name="Stucken K."/>
            <person name="Landan G."/>
            <person name="Koch R."/>
            <person name="Major P."/>
            <person name="Gould S.B."/>
            <person name="Goremykin V.V."/>
            <person name="Rippka R."/>
            <person name="Tandeau de Marsac N."/>
            <person name="Gugger M."/>
            <person name="Lockhart P.J."/>
            <person name="Allen J.F."/>
            <person name="Brune I."/>
            <person name="Maus I."/>
            <person name="Puhler A."/>
            <person name="Martin W.F."/>
        </authorList>
    </citation>
    <scope>NUCLEOTIDE SEQUENCE [LARGE SCALE GENOMIC DNA]</scope>
    <source>
        <strain evidence="1 2">PCC 7110</strain>
    </source>
</reference>
<protein>
    <submittedName>
        <fullName evidence="1">Aspartyl protease</fullName>
    </submittedName>
</protein>
<organism evidence="1 2">
    <name type="scientific">Scytonema hofmannii PCC 7110</name>
    <dbReference type="NCBI Taxonomy" id="128403"/>
    <lineage>
        <taxon>Bacteria</taxon>
        <taxon>Bacillati</taxon>
        <taxon>Cyanobacteriota</taxon>
        <taxon>Cyanophyceae</taxon>
        <taxon>Nostocales</taxon>
        <taxon>Scytonemataceae</taxon>
        <taxon>Scytonema</taxon>
    </lineage>
</organism>
<proteinExistence type="predicted"/>
<evidence type="ECO:0000313" key="1">
    <source>
        <dbReference type="EMBL" id="KYC40388.1"/>
    </source>
</evidence>
<dbReference type="Proteomes" id="UP000076925">
    <property type="component" value="Unassembled WGS sequence"/>
</dbReference>
<dbReference type="RefSeq" id="WP_017746847.1">
    <property type="nucleotide sequence ID" value="NZ_KQ976354.1"/>
</dbReference>
<comment type="caution">
    <text evidence="1">The sequence shown here is derived from an EMBL/GenBank/DDBJ whole genome shotgun (WGS) entry which is preliminary data.</text>
</comment>
<keyword evidence="1" id="KW-0378">Hydrolase</keyword>
<keyword evidence="1" id="KW-0645">Protease</keyword>
<sequence length="127" mass="13896">MGVGTFGEDGELFFELQLVPANGAPFLIPALLDTGFTDGWLVMDTQNLEALAWTEILGQVEMRTARGEGDFYIYKGRVIINGIEVVIPVHIGRGVPETAIGSAWFDIMKLVVNKPEGILTLEFIESP</sequence>
<gene>
    <name evidence="1" type="ORF">WA1_26610</name>
</gene>
<dbReference type="AlphaFoldDB" id="A0A139X6Q5"/>
<dbReference type="STRING" id="128403.WA1_26610"/>
<dbReference type="OrthoDB" id="460223at2"/>
<dbReference type="EMBL" id="ANNX02000029">
    <property type="protein sequence ID" value="KYC40388.1"/>
    <property type="molecule type" value="Genomic_DNA"/>
</dbReference>
<name>A0A139X6Q5_9CYAN</name>
<dbReference type="GO" id="GO:0006508">
    <property type="term" value="P:proteolysis"/>
    <property type="evidence" value="ECO:0007669"/>
    <property type="project" value="UniProtKB-KW"/>
</dbReference>
<accession>A0A139X6Q5</accession>
<dbReference type="GO" id="GO:0008233">
    <property type="term" value="F:peptidase activity"/>
    <property type="evidence" value="ECO:0007669"/>
    <property type="project" value="UniProtKB-KW"/>
</dbReference>